<organism evidence="2 3">
    <name type="scientific">Methanosarcina mazei LYC</name>
    <dbReference type="NCBI Taxonomy" id="1434114"/>
    <lineage>
        <taxon>Archaea</taxon>
        <taxon>Methanobacteriati</taxon>
        <taxon>Methanobacteriota</taxon>
        <taxon>Stenosarchaea group</taxon>
        <taxon>Methanomicrobia</taxon>
        <taxon>Methanosarcinales</taxon>
        <taxon>Methanosarcinaceae</taxon>
        <taxon>Methanosarcina</taxon>
    </lineage>
</organism>
<dbReference type="EMBL" id="CP009513">
    <property type="protein sequence ID" value="AKB68265.1"/>
    <property type="molecule type" value="Genomic_DNA"/>
</dbReference>
<sequence length="109" mass="12293">MQNQKQYEEQESARVCAPADSEQKDGNKNDSLVYNIDSNIYKTIGAEESIAAIAEVIKADIEAFVELIKGLIKPRNCDYIFTYANDSSKCGINPNYWTSFVRVLKRSGF</sequence>
<gene>
    <name evidence="2" type="ORF">MSMAL_1722</name>
</gene>
<feature type="region of interest" description="Disordered" evidence="1">
    <location>
        <begin position="1"/>
        <end position="30"/>
    </location>
</feature>
<dbReference type="PATRIC" id="fig|1434114.4.peg.2182"/>
<evidence type="ECO:0000313" key="3">
    <source>
        <dbReference type="Proteomes" id="UP000033063"/>
    </source>
</evidence>
<protein>
    <submittedName>
        <fullName evidence="2">Uncharacterized protein</fullName>
    </submittedName>
</protein>
<accession>A0A0E3WNY3</accession>
<reference evidence="2 3" key="1">
    <citation type="submission" date="2014-07" db="EMBL/GenBank/DDBJ databases">
        <title>Methanogenic archaea and the global carbon cycle.</title>
        <authorList>
            <person name="Henriksen J.R."/>
            <person name="Luke J."/>
            <person name="Reinhart S."/>
            <person name="Benedict M.N."/>
            <person name="Youngblut N.D."/>
            <person name="Metcalf M.E."/>
            <person name="Whitaker R.J."/>
            <person name="Metcalf W.W."/>
        </authorList>
    </citation>
    <scope>NUCLEOTIDE SEQUENCE [LARGE SCALE GENOMIC DNA]</scope>
    <source>
        <strain evidence="2 3">LYC</strain>
    </source>
</reference>
<evidence type="ECO:0000313" key="2">
    <source>
        <dbReference type="EMBL" id="AKB68265.1"/>
    </source>
</evidence>
<evidence type="ECO:0000256" key="1">
    <source>
        <dbReference type="SAM" id="MobiDB-lite"/>
    </source>
</evidence>
<dbReference type="HOGENOM" id="CLU_2177894_0_0_2"/>
<dbReference type="Proteomes" id="UP000033063">
    <property type="component" value="Chromosome"/>
</dbReference>
<name>A0A0E3WNY3_METMZ</name>
<feature type="compositionally biased region" description="Basic and acidic residues" evidence="1">
    <location>
        <begin position="1"/>
        <end position="12"/>
    </location>
</feature>
<proteinExistence type="predicted"/>
<dbReference type="AlphaFoldDB" id="A0A0E3WNY3"/>